<evidence type="ECO:0000313" key="6">
    <source>
        <dbReference type="EMBL" id="KNZ69048.1"/>
    </source>
</evidence>
<sequence>MSKWPEVFQTGLKDNKKRKKWIYAGVGLLVILGLISSVAFQAVDVDTYTVQRTDVVSTVWETGKVVSDSTEDIYSEIQGRVKAVYVDTGDSVEKGKLLAVIDVSELDTQIARLEGELKSVEGQEQTALSQVDINQIKQQELAVEQARVALGLAKANYERIKELYAQGAATRVELDRSEADLATRQKAVSQAEAALASLKKQNKSSQLQYEGQRESLQAELRHLQGQKAKSRVTADRDGIVFTRKVKEGDIVSPGSLLFTVGSREKTKIEVYVNNKDMMRVNTGDEVKVIFRVPGEDVEVKGVIDRIAPAAEEIISSLGIPEDKIKVTVNLKEKPAGIKVIPGATVDVVVTTQKAPDVPAVPKEALFSDKGEDYVWVNRQGKAAIVKVQTGVEGDDLVEIKSGLKEGDRVLLNPHLPELKEGIRIK</sequence>
<reference evidence="7" key="1">
    <citation type="submission" date="2015-07" db="EMBL/GenBank/DDBJ databases">
        <title>Complete Genome of Thermincola ferriacetica strain Z-0001T.</title>
        <authorList>
            <person name="Lusk B."/>
            <person name="Badalamenti J.P."/>
            <person name="Parameswaran P."/>
            <person name="Bond D.R."/>
            <person name="Torres C.I."/>
        </authorList>
    </citation>
    <scope>NUCLEOTIDE SEQUENCE [LARGE SCALE GENOMIC DNA]</scope>
    <source>
        <strain evidence="7">Z-0001</strain>
    </source>
</reference>
<evidence type="ECO:0000313" key="7">
    <source>
        <dbReference type="Proteomes" id="UP000037175"/>
    </source>
</evidence>
<keyword evidence="3" id="KW-0472">Membrane</keyword>
<evidence type="ECO:0000256" key="1">
    <source>
        <dbReference type="ARBA" id="ARBA00009477"/>
    </source>
</evidence>
<feature type="coiled-coil region" evidence="2">
    <location>
        <begin position="103"/>
        <end position="130"/>
    </location>
</feature>
<evidence type="ECO:0000259" key="4">
    <source>
        <dbReference type="Pfam" id="PF25973"/>
    </source>
</evidence>
<keyword evidence="3" id="KW-0812">Transmembrane</keyword>
<dbReference type="Pfam" id="PF25989">
    <property type="entry name" value="YknX_C"/>
    <property type="match status" value="1"/>
</dbReference>
<accession>A0A0L6W0Y8</accession>
<dbReference type="NCBIfam" id="TIGR01730">
    <property type="entry name" value="RND_mfp"/>
    <property type="match status" value="1"/>
</dbReference>
<dbReference type="GO" id="GO:1990281">
    <property type="term" value="C:efflux pump complex"/>
    <property type="evidence" value="ECO:0007669"/>
    <property type="project" value="TreeGrafter"/>
</dbReference>
<dbReference type="InterPro" id="IPR011053">
    <property type="entry name" value="Single_hybrid_motif"/>
</dbReference>
<comment type="similarity">
    <text evidence="1">Belongs to the membrane fusion protein (MFP) (TC 8.A.1) family.</text>
</comment>
<organism evidence="6 7">
    <name type="scientific">Thermincola ferriacetica</name>
    <dbReference type="NCBI Taxonomy" id="281456"/>
    <lineage>
        <taxon>Bacteria</taxon>
        <taxon>Bacillati</taxon>
        <taxon>Bacillota</taxon>
        <taxon>Clostridia</taxon>
        <taxon>Eubacteriales</taxon>
        <taxon>Thermincolaceae</taxon>
        <taxon>Thermincola</taxon>
    </lineage>
</organism>
<proteinExistence type="inferred from homology"/>
<dbReference type="EMBL" id="LGTE01000017">
    <property type="protein sequence ID" value="KNZ69048.1"/>
    <property type="molecule type" value="Genomic_DNA"/>
</dbReference>
<keyword evidence="7" id="KW-1185">Reference proteome</keyword>
<feature type="domain" description="YknX-like C-terminal permuted SH3-like" evidence="5">
    <location>
        <begin position="359"/>
        <end position="424"/>
    </location>
</feature>
<dbReference type="Gene3D" id="2.40.30.170">
    <property type="match status" value="1"/>
</dbReference>
<dbReference type="Pfam" id="PF25973">
    <property type="entry name" value="BSH_CzcB"/>
    <property type="match status" value="1"/>
</dbReference>
<dbReference type="Gene3D" id="2.40.50.100">
    <property type="match status" value="1"/>
</dbReference>
<dbReference type="AlphaFoldDB" id="A0A0L6W0Y8"/>
<dbReference type="Proteomes" id="UP000037175">
    <property type="component" value="Unassembled WGS sequence"/>
</dbReference>
<feature type="domain" description="CzcB-like barrel-sandwich hybrid" evidence="4">
    <location>
        <begin position="70"/>
        <end position="260"/>
    </location>
</feature>
<dbReference type="InterPro" id="IPR058637">
    <property type="entry name" value="YknX-like_C"/>
</dbReference>
<dbReference type="PANTHER" id="PTHR30469">
    <property type="entry name" value="MULTIDRUG RESISTANCE PROTEIN MDTA"/>
    <property type="match status" value="1"/>
</dbReference>
<feature type="transmembrane region" description="Helical" evidence="3">
    <location>
        <begin position="21"/>
        <end position="43"/>
    </location>
</feature>
<dbReference type="GO" id="GO:0015562">
    <property type="term" value="F:efflux transmembrane transporter activity"/>
    <property type="evidence" value="ECO:0007669"/>
    <property type="project" value="TreeGrafter"/>
</dbReference>
<dbReference type="SUPFAM" id="SSF51230">
    <property type="entry name" value="Single hybrid motif"/>
    <property type="match status" value="1"/>
</dbReference>
<comment type="caution">
    <text evidence="6">The sequence shown here is derived from an EMBL/GenBank/DDBJ whole genome shotgun (WGS) entry which is preliminary data.</text>
</comment>
<feature type="coiled-coil region" evidence="2">
    <location>
        <begin position="181"/>
        <end position="226"/>
    </location>
</feature>
<dbReference type="Gene3D" id="2.40.420.20">
    <property type="match status" value="1"/>
</dbReference>
<name>A0A0L6W0Y8_9FIRM</name>
<dbReference type="SUPFAM" id="SSF111369">
    <property type="entry name" value="HlyD-like secretion proteins"/>
    <property type="match status" value="1"/>
</dbReference>
<gene>
    <name evidence="6" type="ORF">Tfer_2292</name>
</gene>
<dbReference type="InterPro" id="IPR058647">
    <property type="entry name" value="BSH_CzcB-like"/>
</dbReference>
<evidence type="ECO:0000259" key="5">
    <source>
        <dbReference type="Pfam" id="PF25989"/>
    </source>
</evidence>
<dbReference type="InterPro" id="IPR006143">
    <property type="entry name" value="RND_pump_MFP"/>
</dbReference>
<dbReference type="RefSeq" id="WP_052218442.1">
    <property type="nucleotide sequence ID" value="NZ_LGTE01000017.1"/>
</dbReference>
<keyword evidence="3" id="KW-1133">Transmembrane helix</keyword>
<evidence type="ECO:0000256" key="2">
    <source>
        <dbReference type="SAM" id="Coils"/>
    </source>
</evidence>
<protein>
    <submittedName>
        <fullName evidence="6">RND family efflux transporter MFP subunit</fullName>
    </submittedName>
</protein>
<evidence type="ECO:0000256" key="3">
    <source>
        <dbReference type="SAM" id="Phobius"/>
    </source>
</evidence>
<keyword evidence="2" id="KW-0175">Coiled coil</keyword>
<dbReference type="PANTHER" id="PTHR30469:SF33">
    <property type="entry name" value="SLR1207 PROTEIN"/>
    <property type="match status" value="1"/>
</dbReference>
<dbReference type="Gene3D" id="1.10.287.470">
    <property type="entry name" value="Helix hairpin bin"/>
    <property type="match status" value="1"/>
</dbReference>